<keyword evidence="12" id="KW-1185">Reference proteome</keyword>
<keyword evidence="8 10" id="KW-1133">Transmembrane helix</keyword>
<evidence type="ECO:0000256" key="2">
    <source>
        <dbReference type="ARBA" id="ARBA00004162"/>
    </source>
</evidence>
<keyword evidence="9 10" id="KW-0472">Membrane</keyword>
<comment type="similarity">
    <text evidence="3 10">Belongs to the FliL family.</text>
</comment>
<sequence>MNLKKILIFGGIALAVIGGGGGGAVVYLHHGGKTAAAKPVVVPPKPILFAELDNVVVSIPADVGDPATSYVQFGIQFATTNPDAVTQFGALQPIIKADIINLMMNETQKTLQDPATRARLAKNCLGISNSVLSGSANFTPANPFSAAYITNLVVQE</sequence>
<dbReference type="InterPro" id="IPR005503">
    <property type="entry name" value="FliL"/>
</dbReference>
<organism evidence="11 12">
    <name type="scientific">Acidocella aquatica</name>
    <dbReference type="NCBI Taxonomy" id="1922313"/>
    <lineage>
        <taxon>Bacteria</taxon>
        <taxon>Pseudomonadati</taxon>
        <taxon>Pseudomonadota</taxon>
        <taxon>Alphaproteobacteria</taxon>
        <taxon>Acetobacterales</taxon>
        <taxon>Acidocellaceae</taxon>
        <taxon>Acidocella</taxon>
    </lineage>
</organism>
<evidence type="ECO:0000256" key="5">
    <source>
        <dbReference type="ARBA" id="ARBA00022500"/>
    </source>
</evidence>
<comment type="function">
    <text evidence="1 10">Controls the rotational direction of flagella during chemotaxis.</text>
</comment>
<evidence type="ECO:0000256" key="10">
    <source>
        <dbReference type="RuleBase" id="RU364125"/>
    </source>
</evidence>
<keyword evidence="4" id="KW-1003">Cell membrane</keyword>
<keyword evidence="10" id="KW-0997">Cell inner membrane</keyword>
<evidence type="ECO:0000256" key="9">
    <source>
        <dbReference type="ARBA" id="ARBA00023136"/>
    </source>
</evidence>
<protein>
    <recommendedName>
        <fullName evidence="10">Flagellar protein FliL</fullName>
    </recommendedName>
</protein>
<evidence type="ECO:0000256" key="7">
    <source>
        <dbReference type="ARBA" id="ARBA00022779"/>
    </source>
</evidence>
<keyword evidence="7 10" id="KW-0283">Flagellar rotation</keyword>
<dbReference type="EMBL" id="BSOS01000067">
    <property type="protein sequence ID" value="GLR67538.1"/>
    <property type="molecule type" value="Genomic_DNA"/>
</dbReference>
<evidence type="ECO:0000256" key="1">
    <source>
        <dbReference type="ARBA" id="ARBA00002254"/>
    </source>
</evidence>
<comment type="caution">
    <text evidence="11">The sequence shown here is derived from an EMBL/GenBank/DDBJ whole genome shotgun (WGS) entry which is preliminary data.</text>
</comment>
<dbReference type="RefSeq" id="WP_284258274.1">
    <property type="nucleotide sequence ID" value="NZ_BSOS01000067.1"/>
</dbReference>
<evidence type="ECO:0000256" key="3">
    <source>
        <dbReference type="ARBA" id="ARBA00008281"/>
    </source>
</evidence>
<evidence type="ECO:0000313" key="12">
    <source>
        <dbReference type="Proteomes" id="UP001156641"/>
    </source>
</evidence>
<gene>
    <name evidence="11" type="ORF">GCM10010909_22190</name>
</gene>
<feature type="transmembrane region" description="Helical" evidence="10">
    <location>
        <begin position="6"/>
        <end position="28"/>
    </location>
</feature>
<reference evidence="12" key="1">
    <citation type="journal article" date="2019" name="Int. J. Syst. Evol. Microbiol.">
        <title>The Global Catalogue of Microorganisms (GCM) 10K type strain sequencing project: providing services to taxonomists for standard genome sequencing and annotation.</title>
        <authorList>
            <consortium name="The Broad Institute Genomics Platform"/>
            <consortium name="The Broad Institute Genome Sequencing Center for Infectious Disease"/>
            <person name="Wu L."/>
            <person name="Ma J."/>
        </authorList>
    </citation>
    <scope>NUCLEOTIDE SEQUENCE [LARGE SCALE GENOMIC DNA]</scope>
    <source>
        <strain evidence="12">NBRC 112502</strain>
    </source>
</reference>
<dbReference type="Proteomes" id="UP001156641">
    <property type="component" value="Unassembled WGS sequence"/>
</dbReference>
<evidence type="ECO:0000256" key="8">
    <source>
        <dbReference type="ARBA" id="ARBA00022989"/>
    </source>
</evidence>
<keyword evidence="5 10" id="KW-0145">Chemotaxis</keyword>
<proteinExistence type="inferred from homology"/>
<evidence type="ECO:0000313" key="11">
    <source>
        <dbReference type="EMBL" id="GLR67538.1"/>
    </source>
</evidence>
<keyword evidence="6 10" id="KW-0812">Transmembrane</keyword>
<comment type="subcellular location">
    <subcellularLocation>
        <location evidence="10">Cell inner membrane</location>
    </subcellularLocation>
    <subcellularLocation>
        <location evidence="2">Cell membrane</location>
        <topology evidence="2">Single-pass membrane protein</topology>
    </subcellularLocation>
</comment>
<name>A0ABQ6A7C1_9PROT</name>
<dbReference type="Pfam" id="PF03748">
    <property type="entry name" value="FliL"/>
    <property type="match status" value="1"/>
</dbReference>
<evidence type="ECO:0000256" key="4">
    <source>
        <dbReference type="ARBA" id="ARBA00022475"/>
    </source>
</evidence>
<accession>A0ABQ6A7C1</accession>
<evidence type="ECO:0000256" key="6">
    <source>
        <dbReference type="ARBA" id="ARBA00022692"/>
    </source>
</evidence>